<evidence type="ECO:0000313" key="2">
    <source>
        <dbReference type="EMBL" id="CAD9251405.1"/>
    </source>
</evidence>
<accession>A0A7S1U0Q9</accession>
<dbReference type="AlphaFoldDB" id="A0A7S1U0Q9"/>
<reference evidence="2" key="1">
    <citation type="submission" date="2021-01" db="EMBL/GenBank/DDBJ databases">
        <authorList>
            <person name="Corre E."/>
            <person name="Pelletier E."/>
            <person name="Niang G."/>
            <person name="Scheremetjew M."/>
            <person name="Finn R."/>
            <person name="Kale V."/>
            <person name="Holt S."/>
            <person name="Cochrane G."/>
            <person name="Meng A."/>
            <person name="Brown T."/>
            <person name="Cohen L."/>
        </authorList>
    </citation>
    <scope>NUCLEOTIDE SEQUENCE</scope>
    <source>
        <strain evidence="2">CCMP2877</strain>
    </source>
</reference>
<feature type="region of interest" description="Disordered" evidence="1">
    <location>
        <begin position="1"/>
        <end position="41"/>
    </location>
</feature>
<feature type="region of interest" description="Disordered" evidence="1">
    <location>
        <begin position="62"/>
        <end position="99"/>
    </location>
</feature>
<gene>
    <name evidence="2" type="ORF">PPAR1163_LOCUS9767</name>
</gene>
<evidence type="ECO:0000256" key="1">
    <source>
        <dbReference type="SAM" id="MobiDB-lite"/>
    </source>
</evidence>
<protein>
    <submittedName>
        <fullName evidence="2">Uncharacterized protein</fullName>
    </submittedName>
</protein>
<dbReference type="EMBL" id="HBGJ01015174">
    <property type="protein sequence ID" value="CAD9251405.1"/>
    <property type="molecule type" value="Transcribed_RNA"/>
</dbReference>
<sequence length="304" mass="34840">MSRVDHTTTRRGMDQKMLRHAGLASQPAAAEEASNAGWSEFDRGSAAGKMMANLYGRRYQPKISYPTNLGRSRRASAEKRPEFIPGGAKLTQNDPRSRNIARNKARKVRAPKVGRRGPTYQFHEIDFIDRRRPAHVIQDELDDLTMRVEAYRPPNIMPVSTDAQKNRLQEINTFKGGNVLPNELTMEAKKGPLPSEAARLRQEADRVENLRRRDRGMMTIEDERREAAKARQNEMLARNPGDMMREQLRGEIQERQEHYEELVRLETDPQTLNRVKGEVMERLGELSRLERKLAAKRSGCAASR</sequence>
<proteinExistence type="predicted"/>
<feature type="compositionally biased region" description="Basic and acidic residues" evidence="1">
    <location>
        <begin position="1"/>
        <end position="17"/>
    </location>
</feature>
<name>A0A7S1U0Q9_9STRA</name>
<organism evidence="2">
    <name type="scientific">Phaeomonas parva</name>
    <dbReference type="NCBI Taxonomy" id="124430"/>
    <lineage>
        <taxon>Eukaryota</taxon>
        <taxon>Sar</taxon>
        <taxon>Stramenopiles</taxon>
        <taxon>Ochrophyta</taxon>
        <taxon>Pinguiophyceae</taxon>
        <taxon>Pinguiochrysidales</taxon>
        <taxon>Pinguiochrysidaceae</taxon>
        <taxon>Phaeomonas</taxon>
    </lineage>
</organism>